<protein>
    <submittedName>
        <fullName evidence="2">Uncharacterized protein</fullName>
    </submittedName>
</protein>
<name>A0A8I1KGT0_ENTAS</name>
<feature type="region of interest" description="Disordered" evidence="1">
    <location>
        <begin position="25"/>
        <end position="47"/>
    </location>
</feature>
<dbReference type="Proteomes" id="UP000641429">
    <property type="component" value="Unassembled WGS sequence"/>
</dbReference>
<feature type="compositionally biased region" description="Basic and acidic residues" evidence="1">
    <location>
        <begin position="36"/>
        <end position="47"/>
    </location>
</feature>
<dbReference type="EMBL" id="JAELXN010000078">
    <property type="protein sequence ID" value="MBJ6597914.1"/>
    <property type="molecule type" value="Genomic_DNA"/>
</dbReference>
<sequence length="89" mass="10059">MKGNTKKTGMYGFAAYWARNDITSQKPLELPSSRQDGGKGLKSPEYKHSRLAMERFNKAGGIPRGKAAAKMSRLGYRSESLKDFIREFR</sequence>
<evidence type="ECO:0000256" key="1">
    <source>
        <dbReference type="SAM" id="MobiDB-lite"/>
    </source>
</evidence>
<evidence type="ECO:0000313" key="3">
    <source>
        <dbReference type="Proteomes" id="UP000641429"/>
    </source>
</evidence>
<reference evidence="2" key="1">
    <citation type="submission" date="2020-12" db="EMBL/GenBank/DDBJ databases">
        <title>Molecular epidemiology of VIM- metallo-b-lactamase-producing Enterobacter cloacae complex isolated in France between 2015 and 2018.</title>
        <authorList>
            <person name="Emeraud C."/>
            <person name="Petit C."/>
            <person name="Bonnin R."/>
            <person name="Naas T."/>
            <person name="Dortet L."/>
        </authorList>
    </citation>
    <scope>NUCLEOTIDE SEQUENCE</scope>
    <source>
        <strain evidence="2">170C2</strain>
    </source>
</reference>
<organism evidence="2 3">
    <name type="scientific">Enterobacter asburiae</name>
    <dbReference type="NCBI Taxonomy" id="61645"/>
    <lineage>
        <taxon>Bacteria</taxon>
        <taxon>Pseudomonadati</taxon>
        <taxon>Pseudomonadota</taxon>
        <taxon>Gammaproteobacteria</taxon>
        <taxon>Enterobacterales</taxon>
        <taxon>Enterobacteriaceae</taxon>
        <taxon>Enterobacter</taxon>
        <taxon>Enterobacter cloacae complex</taxon>
    </lineage>
</organism>
<gene>
    <name evidence="2" type="ORF">JGT27_19675</name>
</gene>
<accession>A0A8I1KGT0</accession>
<evidence type="ECO:0000313" key="2">
    <source>
        <dbReference type="EMBL" id="MBJ6597914.1"/>
    </source>
</evidence>
<dbReference type="RefSeq" id="WP_199029235.1">
    <property type="nucleotide sequence ID" value="NZ_JAELXN010000078.1"/>
</dbReference>
<dbReference type="AlphaFoldDB" id="A0A8I1KGT0"/>
<comment type="caution">
    <text evidence="2">The sequence shown here is derived from an EMBL/GenBank/DDBJ whole genome shotgun (WGS) entry which is preliminary data.</text>
</comment>
<proteinExistence type="predicted"/>